<evidence type="ECO:0000313" key="4">
    <source>
        <dbReference type="Proteomes" id="UP000547973"/>
    </source>
</evidence>
<evidence type="ECO:0000256" key="1">
    <source>
        <dbReference type="SAM" id="MobiDB-lite"/>
    </source>
</evidence>
<reference evidence="3 4" key="1">
    <citation type="submission" date="2020-07" db="EMBL/GenBank/DDBJ databases">
        <title>Sequencing the genomes of 1000 actinobacteria strains.</title>
        <authorList>
            <person name="Klenk H.-P."/>
        </authorList>
    </citation>
    <scope>NUCLEOTIDE SEQUENCE [LARGE SCALE GENOMIC DNA]</scope>
    <source>
        <strain evidence="3 4">DSM 19970</strain>
    </source>
</reference>
<feature type="transmembrane region" description="Helical" evidence="2">
    <location>
        <begin position="97"/>
        <end position="121"/>
    </location>
</feature>
<keyword evidence="2" id="KW-1133">Transmembrane helix</keyword>
<name>A0A7Z0CJG5_9MICO</name>
<feature type="compositionally biased region" description="Pro residues" evidence="1">
    <location>
        <begin position="9"/>
        <end position="30"/>
    </location>
</feature>
<evidence type="ECO:0000256" key="2">
    <source>
        <dbReference type="SAM" id="Phobius"/>
    </source>
</evidence>
<evidence type="ECO:0000313" key="3">
    <source>
        <dbReference type="EMBL" id="NYI40725.1"/>
    </source>
</evidence>
<comment type="caution">
    <text evidence="3">The sequence shown here is derived from an EMBL/GenBank/DDBJ whole genome shotgun (WGS) entry which is preliminary data.</text>
</comment>
<keyword evidence="4" id="KW-1185">Reference proteome</keyword>
<proteinExistence type="predicted"/>
<dbReference type="RefSeq" id="WP_152649496.1">
    <property type="nucleotide sequence ID" value="NZ_BBRC01000003.1"/>
</dbReference>
<sequence length="359" mass="37342">MTDQTPATPQTPTPQSPAPQLPPPYGPPTAPQYGTANPQAFPPQANPAQPGNGLALGSLITGIASLVLCGLGTVIGPVAIVLGIASRKRSRSDSKAVWGIVMGAIGTALSIFAIVSAVAIFSDQKAQEALRSEAGDTVATGQPSEVADVPAGGVTLTEAGIADSGFDTAYAAFVDESGVSSSVDGMFRGDAIDTPCFTIDGEAWWVAQGSPDTCEPSSELWWEYKSGSGEPEIKLFGSGAAGSGISFEALKTDFLMTAFNSTDIKVVSAYVRDSLLPDSGATDIVEKSIELGGLPAVQFDCSIGQLAAYRVDVVMLPVPRTLDDGTEISGFVVHAYNEAEWVYKSQDVFARLDQTLVWK</sequence>
<keyword evidence="2" id="KW-0472">Membrane</keyword>
<accession>A0A7Z0CJG5</accession>
<organism evidence="3 4">
    <name type="scientific">Demequina lutea</name>
    <dbReference type="NCBI Taxonomy" id="431489"/>
    <lineage>
        <taxon>Bacteria</taxon>
        <taxon>Bacillati</taxon>
        <taxon>Actinomycetota</taxon>
        <taxon>Actinomycetes</taxon>
        <taxon>Micrococcales</taxon>
        <taxon>Demequinaceae</taxon>
        <taxon>Demequina</taxon>
    </lineage>
</organism>
<feature type="transmembrane region" description="Helical" evidence="2">
    <location>
        <begin position="59"/>
        <end position="85"/>
    </location>
</feature>
<dbReference type="EMBL" id="JACBZO010000001">
    <property type="protein sequence ID" value="NYI40725.1"/>
    <property type="molecule type" value="Genomic_DNA"/>
</dbReference>
<evidence type="ECO:0008006" key="5">
    <source>
        <dbReference type="Google" id="ProtNLM"/>
    </source>
</evidence>
<feature type="region of interest" description="Disordered" evidence="1">
    <location>
        <begin position="1"/>
        <end position="49"/>
    </location>
</feature>
<dbReference type="AlphaFoldDB" id="A0A7Z0CJG5"/>
<dbReference type="Proteomes" id="UP000547973">
    <property type="component" value="Unassembled WGS sequence"/>
</dbReference>
<gene>
    <name evidence="3" type="ORF">BKA03_000844</name>
</gene>
<protein>
    <recommendedName>
        <fullName evidence="5">DUF4190 domain-containing protein</fullName>
    </recommendedName>
</protein>
<keyword evidence="2" id="KW-0812">Transmembrane</keyword>